<reference evidence="1 2" key="1">
    <citation type="submission" date="2023-02" db="EMBL/GenBank/DDBJ databases">
        <title>LHISI_Scaffold_Assembly.</title>
        <authorList>
            <person name="Stuart O.P."/>
            <person name="Cleave R."/>
            <person name="Magrath M.J.L."/>
            <person name="Mikheyev A.S."/>
        </authorList>
    </citation>
    <scope>NUCLEOTIDE SEQUENCE [LARGE SCALE GENOMIC DNA]</scope>
    <source>
        <strain evidence="1">Daus_M_001</strain>
        <tissue evidence="1">Leg muscle</tissue>
    </source>
</reference>
<keyword evidence="2" id="KW-1185">Reference proteome</keyword>
<evidence type="ECO:0000313" key="2">
    <source>
        <dbReference type="Proteomes" id="UP001159363"/>
    </source>
</evidence>
<evidence type="ECO:0000313" key="1">
    <source>
        <dbReference type="EMBL" id="KAJ8876907.1"/>
    </source>
</evidence>
<proteinExistence type="predicted"/>
<dbReference type="Proteomes" id="UP001159363">
    <property type="component" value="Chromosome 7"/>
</dbReference>
<dbReference type="EMBL" id="JARBHB010000008">
    <property type="protein sequence ID" value="KAJ8876907.1"/>
    <property type="molecule type" value="Genomic_DNA"/>
</dbReference>
<organism evidence="1 2">
    <name type="scientific">Dryococelus australis</name>
    <dbReference type="NCBI Taxonomy" id="614101"/>
    <lineage>
        <taxon>Eukaryota</taxon>
        <taxon>Metazoa</taxon>
        <taxon>Ecdysozoa</taxon>
        <taxon>Arthropoda</taxon>
        <taxon>Hexapoda</taxon>
        <taxon>Insecta</taxon>
        <taxon>Pterygota</taxon>
        <taxon>Neoptera</taxon>
        <taxon>Polyneoptera</taxon>
        <taxon>Phasmatodea</taxon>
        <taxon>Verophasmatodea</taxon>
        <taxon>Anareolatae</taxon>
        <taxon>Phasmatidae</taxon>
        <taxon>Eurycanthinae</taxon>
        <taxon>Dryococelus</taxon>
    </lineage>
</organism>
<comment type="caution">
    <text evidence="1">The sequence shown here is derived from an EMBL/GenBank/DDBJ whole genome shotgun (WGS) entry which is preliminary data.</text>
</comment>
<sequence>MPNSKDSDIVYLTDAIKLLGEVFSENIEAAHDLVHPEDHEKLSKFVKTKITGEAKLKLVARANTATWEGVREILEETYAVRPTLDYYACQMFNA</sequence>
<accession>A0ABQ9GY20</accession>
<gene>
    <name evidence="1" type="ORF">PR048_021356</name>
</gene>
<name>A0ABQ9GY20_9NEOP</name>
<protein>
    <submittedName>
        <fullName evidence="1">Uncharacterized protein</fullName>
    </submittedName>
</protein>